<dbReference type="KEGG" id="hfv:R50_1874"/>
<keyword evidence="2" id="KW-1185">Reference proteome</keyword>
<dbReference type="EMBL" id="LR778114">
    <property type="protein sequence ID" value="CAB1129371.1"/>
    <property type="molecule type" value="Genomic_DNA"/>
</dbReference>
<dbReference type="Proteomes" id="UP000503399">
    <property type="component" value="Chromosome"/>
</dbReference>
<gene>
    <name evidence="1" type="ORF">R50_1874</name>
</gene>
<dbReference type="AlphaFoldDB" id="A0A6F8ZIU5"/>
<evidence type="ECO:0000313" key="1">
    <source>
        <dbReference type="EMBL" id="CAB1129371.1"/>
    </source>
</evidence>
<name>A0A6F8ZIU5_9FIRM</name>
<accession>A0A6F8ZIU5</accession>
<evidence type="ECO:0000313" key="2">
    <source>
        <dbReference type="Proteomes" id="UP000503399"/>
    </source>
</evidence>
<organism evidence="1 2">
    <name type="scientific">Candidatus Hydrogenisulfobacillus filiaventi</name>
    <dbReference type="NCBI Taxonomy" id="2707344"/>
    <lineage>
        <taxon>Bacteria</taxon>
        <taxon>Bacillati</taxon>
        <taxon>Bacillota</taxon>
        <taxon>Clostridia</taxon>
        <taxon>Eubacteriales</taxon>
        <taxon>Clostridiales Family XVII. Incertae Sedis</taxon>
        <taxon>Candidatus Hydrogenisulfobacillus</taxon>
    </lineage>
</organism>
<sequence length="228" mass="25010">MLQIRLPDPPAGLSLRTLSGLLLRVDELLTAVVRETAGARAPAGWTVTALSLHPPTVNLVPDPPLPVAVETVLDFLDWVQRLPDQDRLPLSLPALEHLRELLHQLDRQGLHLSLAWEDRPPAVMDGGTGRRLAALTGREPPEAAAWVGRLEMLNVHSDPCRAALYEEGTALRLPLEFARPLLPAMKALLDQRVLLEGTAAWADRSHSVLQRVTVTRVTPWEAGEEATP</sequence>
<protein>
    <submittedName>
        <fullName evidence="1">Uncharacterized protein</fullName>
    </submittedName>
</protein>
<reference evidence="1 2" key="1">
    <citation type="submission" date="2020-02" db="EMBL/GenBank/DDBJ databases">
        <authorList>
            <person name="Hogendoorn C."/>
        </authorList>
    </citation>
    <scope>NUCLEOTIDE SEQUENCE [LARGE SCALE GENOMIC DNA]</scope>
    <source>
        <strain evidence="1">R501</strain>
    </source>
</reference>
<proteinExistence type="predicted"/>